<name>C7NZU7_HALMD</name>
<keyword evidence="3" id="KW-1185">Reference proteome</keyword>
<dbReference type="Proteomes" id="UP000001746">
    <property type="component" value="Chromosome"/>
</dbReference>
<protein>
    <submittedName>
        <fullName evidence="2">Uncharacterized protein</fullName>
    </submittedName>
</protein>
<proteinExistence type="predicted"/>
<dbReference type="AlphaFoldDB" id="C7NZU7"/>
<dbReference type="eggNOG" id="arCOG07527">
    <property type="taxonomic scope" value="Archaea"/>
</dbReference>
<accession>C7NZU7</accession>
<dbReference type="HOGENOM" id="CLU_862230_0_0_2"/>
<evidence type="ECO:0000313" key="3">
    <source>
        <dbReference type="Proteomes" id="UP000001746"/>
    </source>
</evidence>
<reference evidence="2 3" key="1">
    <citation type="journal article" date="2009" name="Stand. Genomic Sci.">
        <title>Complete genome sequence of Halomicrobium mukohataei type strain (arg-2).</title>
        <authorList>
            <person name="Tindall B.J."/>
            <person name="Schneider S."/>
            <person name="Lapidus A."/>
            <person name="Copeland A."/>
            <person name="Glavina Del Rio T."/>
            <person name="Nolan M."/>
            <person name="Lucas S."/>
            <person name="Chen F."/>
            <person name="Tice H."/>
            <person name="Cheng J.F."/>
            <person name="Saunders E."/>
            <person name="Bruce D."/>
            <person name="Goodwin L."/>
            <person name="Pitluck S."/>
            <person name="Mikhailova N."/>
            <person name="Pati A."/>
            <person name="Ivanova N."/>
            <person name="Mavrommatis K."/>
            <person name="Chen A."/>
            <person name="Palaniappan K."/>
            <person name="Chain P."/>
            <person name="Land M."/>
            <person name="Hauser L."/>
            <person name="Chang Y.J."/>
            <person name="Jeffries C.D."/>
            <person name="Brettin T."/>
            <person name="Han C."/>
            <person name="Rohde M."/>
            <person name="Goker M."/>
            <person name="Bristow J."/>
            <person name="Eisen J.A."/>
            <person name="Markowitz V."/>
            <person name="Hugenholtz P."/>
            <person name="Klenk H.P."/>
            <person name="Kyrpides N.C."/>
            <person name="Detter J.C."/>
        </authorList>
    </citation>
    <scope>NUCLEOTIDE SEQUENCE [LARGE SCALE GENOMIC DNA]</scope>
    <source>
        <strain evidence="3">ATCC 700874 / DSM 12286 / JCM 9738 / NCIMB 13541</strain>
    </source>
</reference>
<dbReference type="KEGG" id="hmu:Hmuk_0724"/>
<gene>
    <name evidence="2" type="ordered locus">Hmuk_0724</name>
</gene>
<sequence length="322" mass="33646">MNRRKMLRGVAAGASLFGGVGIATADRGSSGPGKASEEFAGSKFKLRSAAHDDLSVIKNSDALSELRQTVSEKTGRTVEDVLPLSIEIESQHKRMNSLNPSLAVSLLKEPDASWENTTPKDLGVLFAGVVDEPDTEIDSGLSVQSSDGTGRVPVSASAVTLHDDPTSVSRSSKSGRPDDDSESRVAYEFFSHQEGNGIVQSQRTGQLPEAPSVDTISAQSTDLPASVTPEVVESYRDHNHVSPQSIHGEIGCTTCKAVIPAICAGVGQLGFYGCATRCLPLTSTYPVLAAACGVFCRYVTTVQGAALCAAAPVIICEAAFGC</sequence>
<feature type="region of interest" description="Disordered" evidence="1">
    <location>
        <begin position="136"/>
        <end position="183"/>
    </location>
</feature>
<evidence type="ECO:0000256" key="1">
    <source>
        <dbReference type="SAM" id="MobiDB-lite"/>
    </source>
</evidence>
<evidence type="ECO:0000313" key="2">
    <source>
        <dbReference type="EMBL" id="ACV46855.1"/>
    </source>
</evidence>
<organism evidence="2 3">
    <name type="scientific">Halomicrobium mukohataei (strain ATCC 700874 / DSM 12286 / JCM 9738 / NCIMB 13541)</name>
    <name type="common">Haloarcula mukohataei</name>
    <dbReference type="NCBI Taxonomy" id="485914"/>
    <lineage>
        <taxon>Archaea</taxon>
        <taxon>Methanobacteriati</taxon>
        <taxon>Methanobacteriota</taxon>
        <taxon>Stenosarchaea group</taxon>
        <taxon>Halobacteria</taxon>
        <taxon>Halobacteriales</taxon>
        <taxon>Haloarculaceae</taxon>
        <taxon>Halomicrobium</taxon>
    </lineage>
</organism>
<dbReference type="EMBL" id="CP001688">
    <property type="protein sequence ID" value="ACV46855.1"/>
    <property type="molecule type" value="Genomic_DNA"/>
</dbReference>